<feature type="transmembrane region" description="Helical" evidence="7">
    <location>
        <begin position="101"/>
        <end position="122"/>
    </location>
</feature>
<dbReference type="Gene3D" id="1.10.3720.10">
    <property type="entry name" value="MetI-like"/>
    <property type="match status" value="1"/>
</dbReference>
<dbReference type="InterPro" id="IPR035906">
    <property type="entry name" value="MetI-like_sf"/>
</dbReference>
<evidence type="ECO:0000256" key="1">
    <source>
        <dbReference type="ARBA" id="ARBA00004651"/>
    </source>
</evidence>
<dbReference type="Proteomes" id="UP001073227">
    <property type="component" value="Unassembled WGS sequence"/>
</dbReference>
<comment type="subcellular location">
    <subcellularLocation>
        <location evidence="1 7">Cell membrane</location>
        <topology evidence="1 7">Multi-pass membrane protein</topology>
    </subcellularLocation>
</comment>
<evidence type="ECO:0000256" key="3">
    <source>
        <dbReference type="ARBA" id="ARBA00022475"/>
    </source>
</evidence>
<evidence type="ECO:0000313" key="9">
    <source>
        <dbReference type="EMBL" id="MCY0150182.1"/>
    </source>
</evidence>
<name>A0ABT3ZEF6_9HYPH</name>
<gene>
    <name evidence="9" type="ORF">OEG84_21360</name>
</gene>
<organism evidence="9 10">
    <name type="scientific">Hoeflea algicola</name>
    <dbReference type="NCBI Taxonomy" id="2983763"/>
    <lineage>
        <taxon>Bacteria</taxon>
        <taxon>Pseudomonadati</taxon>
        <taxon>Pseudomonadota</taxon>
        <taxon>Alphaproteobacteria</taxon>
        <taxon>Hyphomicrobiales</taxon>
        <taxon>Rhizobiaceae</taxon>
        <taxon>Hoeflea</taxon>
    </lineage>
</organism>
<proteinExistence type="inferred from homology"/>
<feature type="transmembrane region" description="Helical" evidence="7">
    <location>
        <begin position="12"/>
        <end position="30"/>
    </location>
</feature>
<dbReference type="InterPro" id="IPR000515">
    <property type="entry name" value="MetI-like"/>
</dbReference>
<keyword evidence="6 7" id="KW-0472">Membrane</keyword>
<reference evidence="9" key="1">
    <citation type="submission" date="2022-10" db="EMBL/GenBank/DDBJ databases">
        <title>Hoeflea sp. G2-23, isolated from marine algae.</title>
        <authorList>
            <person name="Kristyanto S."/>
            <person name="Kim J.M."/>
            <person name="Jeon C.O."/>
        </authorList>
    </citation>
    <scope>NUCLEOTIDE SEQUENCE</scope>
    <source>
        <strain evidence="9">G2-23</strain>
    </source>
</reference>
<feature type="transmembrane region" description="Helical" evidence="7">
    <location>
        <begin position="281"/>
        <end position="307"/>
    </location>
</feature>
<evidence type="ECO:0000259" key="8">
    <source>
        <dbReference type="PROSITE" id="PS50928"/>
    </source>
</evidence>
<feature type="transmembrane region" description="Helical" evidence="7">
    <location>
        <begin position="235"/>
        <end position="261"/>
    </location>
</feature>
<evidence type="ECO:0000256" key="5">
    <source>
        <dbReference type="ARBA" id="ARBA00022989"/>
    </source>
</evidence>
<evidence type="ECO:0000256" key="6">
    <source>
        <dbReference type="ARBA" id="ARBA00023136"/>
    </source>
</evidence>
<keyword evidence="3" id="KW-1003">Cell membrane</keyword>
<dbReference type="InterPro" id="IPR045621">
    <property type="entry name" value="BPD_transp_1_N"/>
</dbReference>
<feature type="domain" description="ABC transmembrane type-1" evidence="8">
    <location>
        <begin position="95"/>
        <end position="304"/>
    </location>
</feature>
<evidence type="ECO:0000256" key="2">
    <source>
        <dbReference type="ARBA" id="ARBA00022448"/>
    </source>
</evidence>
<dbReference type="Pfam" id="PF19300">
    <property type="entry name" value="BPD_transp_1_N"/>
    <property type="match status" value="1"/>
</dbReference>
<feature type="transmembrane region" description="Helical" evidence="7">
    <location>
        <begin position="134"/>
        <end position="161"/>
    </location>
</feature>
<evidence type="ECO:0000256" key="7">
    <source>
        <dbReference type="RuleBase" id="RU363032"/>
    </source>
</evidence>
<dbReference type="Pfam" id="PF00528">
    <property type="entry name" value="BPD_transp_1"/>
    <property type="match status" value="1"/>
</dbReference>
<keyword evidence="4 7" id="KW-0812">Transmembrane</keyword>
<dbReference type="PANTHER" id="PTHR43163:SF6">
    <property type="entry name" value="DIPEPTIDE TRANSPORT SYSTEM PERMEASE PROTEIN DPPB-RELATED"/>
    <property type="match status" value="1"/>
</dbReference>
<keyword evidence="2 7" id="KW-0813">Transport</keyword>
<sequence length="314" mass="33972">MLEVILRRVISIIPVLFGVSLITFGLIHIIPGDPAIVIAGPDASADQVQSIRELLELDRPLHIQMGAWYMNLFQGDLGNSFMLGRSVVQAVQERLPTTLLLTTYSIIISMPIGIAAGLLAAYRQNTWVDTTVMTVALLGVSVPSFWLSIMGILVFSVALGWLPSSGYVPPSEGIIACLRSLTLPAISLAVLQIGLLARMTRATTLEVLRQDFIRTARAKGVSEWKTVGRHALSNVMIPIVTVVGLLVNIAIAGAVVIEQIFVLPGVGQLVVQGILRRDYPVIQGSILAVAVLLVLINLVVDLLYAYLDPRLRND</sequence>
<feature type="transmembrane region" description="Helical" evidence="7">
    <location>
        <begin position="173"/>
        <end position="197"/>
    </location>
</feature>
<keyword evidence="5 7" id="KW-1133">Transmembrane helix</keyword>
<dbReference type="RefSeq" id="WP_267655621.1">
    <property type="nucleotide sequence ID" value="NZ_JAOVZR010000001.1"/>
</dbReference>
<dbReference type="EMBL" id="JAOVZR010000001">
    <property type="protein sequence ID" value="MCY0150182.1"/>
    <property type="molecule type" value="Genomic_DNA"/>
</dbReference>
<dbReference type="SUPFAM" id="SSF161098">
    <property type="entry name" value="MetI-like"/>
    <property type="match status" value="1"/>
</dbReference>
<evidence type="ECO:0000256" key="4">
    <source>
        <dbReference type="ARBA" id="ARBA00022692"/>
    </source>
</evidence>
<dbReference type="PROSITE" id="PS50928">
    <property type="entry name" value="ABC_TM1"/>
    <property type="match status" value="1"/>
</dbReference>
<evidence type="ECO:0000313" key="10">
    <source>
        <dbReference type="Proteomes" id="UP001073227"/>
    </source>
</evidence>
<dbReference type="PANTHER" id="PTHR43163">
    <property type="entry name" value="DIPEPTIDE TRANSPORT SYSTEM PERMEASE PROTEIN DPPB-RELATED"/>
    <property type="match status" value="1"/>
</dbReference>
<accession>A0ABT3ZEF6</accession>
<keyword evidence="10" id="KW-1185">Reference proteome</keyword>
<protein>
    <submittedName>
        <fullName evidence="9">ABC transporter permease</fullName>
    </submittedName>
</protein>
<comment type="similarity">
    <text evidence="7">Belongs to the binding-protein-dependent transport system permease family.</text>
</comment>
<dbReference type="CDD" id="cd06261">
    <property type="entry name" value="TM_PBP2"/>
    <property type="match status" value="1"/>
</dbReference>
<comment type="caution">
    <text evidence="9">The sequence shown here is derived from an EMBL/GenBank/DDBJ whole genome shotgun (WGS) entry which is preliminary data.</text>
</comment>